<dbReference type="InterPro" id="IPR003395">
    <property type="entry name" value="RecF/RecN/SMC_N"/>
</dbReference>
<feature type="region of interest" description="Disordered" evidence="12">
    <location>
        <begin position="733"/>
        <end position="758"/>
    </location>
</feature>
<comment type="similarity">
    <text evidence="3">Belongs to the SMC family. SMC1 subfamily.</text>
</comment>
<keyword evidence="6" id="KW-0498">Mitosis</keyword>
<dbReference type="PIRSF" id="PIRSF005719">
    <property type="entry name" value="SMC"/>
    <property type="match status" value="1"/>
</dbReference>
<keyword evidence="15" id="KW-1185">Reference proteome</keyword>
<dbReference type="OrthoDB" id="5575062at2759"/>
<dbReference type="AlphaFoldDB" id="E1ZHP2"/>
<keyword evidence="4" id="KW-0158">Chromosome</keyword>
<feature type="coiled-coil region" evidence="11">
    <location>
        <begin position="375"/>
        <end position="475"/>
    </location>
</feature>
<proteinExistence type="inferred from homology"/>
<dbReference type="Proteomes" id="UP000008141">
    <property type="component" value="Unassembled WGS sequence"/>
</dbReference>
<keyword evidence="9" id="KW-0131">Cell cycle</keyword>
<dbReference type="Gene3D" id="1.20.1060.20">
    <property type="match status" value="1"/>
</dbReference>
<feature type="domain" description="SMC hinge" evidence="13">
    <location>
        <begin position="491"/>
        <end position="642"/>
    </location>
</feature>
<gene>
    <name evidence="14" type="ORF">CHLNCDRAFT_52951</name>
</gene>
<dbReference type="GO" id="GO:0007062">
    <property type="term" value="P:sister chromatid cohesion"/>
    <property type="evidence" value="ECO:0007669"/>
    <property type="project" value="InterPro"/>
</dbReference>
<dbReference type="EMBL" id="GL433847">
    <property type="protein sequence ID" value="EFN54639.1"/>
    <property type="molecule type" value="Genomic_DNA"/>
</dbReference>
<feature type="compositionally biased region" description="Basic and acidic residues" evidence="12">
    <location>
        <begin position="733"/>
        <end position="744"/>
    </location>
</feature>
<dbReference type="InterPro" id="IPR028468">
    <property type="entry name" value="Smc1_ABC"/>
</dbReference>
<evidence type="ECO:0000256" key="9">
    <source>
        <dbReference type="ARBA" id="ARBA00023306"/>
    </source>
</evidence>
<dbReference type="InterPro" id="IPR027417">
    <property type="entry name" value="P-loop_NTPase"/>
</dbReference>
<keyword evidence="7 11" id="KW-0175">Coiled coil</keyword>
<dbReference type="Pfam" id="PF02463">
    <property type="entry name" value="SMC_N"/>
    <property type="match status" value="1"/>
</dbReference>
<comment type="subcellular location">
    <subcellularLocation>
        <location evidence="2">Chromosome</location>
    </subcellularLocation>
    <subcellularLocation>
        <location evidence="1 10">Nucleus</location>
    </subcellularLocation>
</comment>
<feature type="coiled-coil region" evidence="11">
    <location>
        <begin position="685"/>
        <end position="732"/>
    </location>
</feature>
<evidence type="ECO:0000313" key="15">
    <source>
        <dbReference type="Proteomes" id="UP000008141"/>
    </source>
</evidence>
<evidence type="ECO:0000259" key="13">
    <source>
        <dbReference type="SMART" id="SM00968"/>
    </source>
</evidence>
<evidence type="ECO:0000256" key="11">
    <source>
        <dbReference type="SAM" id="Coils"/>
    </source>
</evidence>
<dbReference type="Pfam" id="PF06470">
    <property type="entry name" value="SMC_hinge"/>
    <property type="match status" value="1"/>
</dbReference>
<dbReference type="KEGG" id="cvr:CHLNCDRAFT_52951"/>
<dbReference type="GO" id="GO:0005634">
    <property type="term" value="C:nucleus"/>
    <property type="evidence" value="ECO:0007669"/>
    <property type="project" value="UniProtKB-SubCell"/>
</dbReference>
<dbReference type="FunCoup" id="E1ZHP2">
    <property type="interactions" value="1421"/>
</dbReference>
<dbReference type="GO" id="GO:0005524">
    <property type="term" value="F:ATP binding"/>
    <property type="evidence" value="ECO:0007669"/>
    <property type="project" value="InterPro"/>
</dbReference>
<dbReference type="OMA" id="KHMDFQR"/>
<dbReference type="STRING" id="554065.E1ZHP2"/>
<dbReference type="InterPro" id="IPR036277">
    <property type="entry name" value="SMC_hinge_sf"/>
</dbReference>
<dbReference type="InterPro" id="IPR010935">
    <property type="entry name" value="SMC_hinge"/>
</dbReference>
<evidence type="ECO:0000313" key="14">
    <source>
        <dbReference type="EMBL" id="EFN54639.1"/>
    </source>
</evidence>
<feature type="coiled-coil region" evidence="11">
    <location>
        <begin position="761"/>
        <end position="788"/>
    </location>
</feature>
<evidence type="ECO:0000256" key="6">
    <source>
        <dbReference type="ARBA" id="ARBA00022776"/>
    </source>
</evidence>
<feature type="compositionally biased region" description="Acidic residues" evidence="12">
    <location>
        <begin position="963"/>
        <end position="976"/>
    </location>
</feature>
<accession>E1ZHP2</accession>
<dbReference type="SUPFAM" id="SSF75553">
    <property type="entry name" value="Smc hinge domain"/>
    <property type="match status" value="1"/>
</dbReference>
<protein>
    <recommendedName>
        <fullName evidence="10">Structural maintenance of chromosomes protein</fullName>
    </recommendedName>
</protein>
<evidence type="ECO:0000256" key="7">
    <source>
        <dbReference type="ARBA" id="ARBA00023054"/>
    </source>
</evidence>
<dbReference type="PANTHER" id="PTHR18937">
    <property type="entry name" value="STRUCTURAL MAINTENANCE OF CHROMOSOMES SMC FAMILY MEMBER"/>
    <property type="match status" value="1"/>
</dbReference>
<feature type="region of interest" description="Disordered" evidence="12">
    <location>
        <begin position="955"/>
        <end position="993"/>
    </location>
</feature>
<dbReference type="eggNOG" id="KOG0018">
    <property type="taxonomic scope" value="Eukaryota"/>
</dbReference>
<organism evidence="15">
    <name type="scientific">Chlorella variabilis</name>
    <name type="common">Green alga</name>
    <dbReference type="NCBI Taxonomy" id="554065"/>
    <lineage>
        <taxon>Eukaryota</taxon>
        <taxon>Viridiplantae</taxon>
        <taxon>Chlorophyta</taxon>
        <taxon>core chlorophytes</taxon>
        <taxon>Trebouxiophyceae</taxon>
        <taxon>Chlorellales</taxon>
        <taxon>Chlorellaceae</taxon>
        <taxon>Chlorella clade</taxon>
        <taxon>Chlorella</taxon>
    </lineage>
</organism>
<dbReference type="Gene3D" id="3.30.70.1620">
    <property type="match status" value="1"/>
</dbReference>
<evidence type="ECO:0000256" key="2">
    <source>
        <dbReference type="ARBA" id="ARBA00004286"/>
    </source>
</evidence>
<dbReference type="SUPFAM" id="SSF52540">
    <property type="entry name" value="P-loop containing nucleoside triphosphate hydrolases"/>
    <property type="match status" value="1"/>
</dbReference>
<sequence>MAEEHRGRILRLEVNSFKSYRGRNTIGPFRKFTTIIGPNGSGKSNVMDAVSFVLGVRTAQLRGSLKELLYHNTAGQSAEDRPRKGSVKLVFEAADGEEVHFERVIKPTGAGAESFTSEYKLNDRTVGWEQYNRRLEQYNILVKARNFLVFQGDIENVAQMQPRDLTLLFEHISGSAAHRGEYEELEKKKAEAEERVTYIFSRKKAITQEKKQKKDQKEEAERHQALQQELDDCRAAHFTWQVSEKAAEQKKREQAGLQKERLLLEKRVKKKQADADKRNPEAFKVREDIQRLTRRIKSGEKEVAERRRRAEEQRAKVAALTEQLESLQDAQRTLEEDAKRGQQRGKLKLAPELVDEYNRIKQDVKGKTAQMDADLASKQAALEAQEQARDIARDKAESIDARIATLTKEQAEADARRETVASTLAEKERRLAEARAELDKAQKETRHRNRWTVQLEEVEGQLREARQARKESDRDRRVNEAIAQLKAQYKNRVYGRVAHLADIRDKRYVLAVTAAMGKDFDGIIVKDADMAKIGIRVFRENRLPPHTFIPAEACCRPLHLPFAAHTLHAAMLGIPLPSSSQCPDIKVKAVPDSLRHQLQRRGVGKLAVDLVAPKQEGTDRVFQMLLGTTIVTDTPEQAREVAFGSAQRQKVVSLDGTIINKAGIITGGMHGGLEARAGQWDRGALDELKQKYAGLQEQLEALPAQRELVSRQQELQAAISGLESDMQLLQVDRKSSEGKSKGAAKDIQALSKESERVAPEVERAEDAITEARREVGKLKRRIDEILDRSFAAFSKKAGVANIREYEETHLKESQRLVKERRDLAGQVAKVRNQLEYEEANGRKAGEALQAKEAELEAERRALAARQQEEQKFAKEGEAAQAEIAELQREMGEKRKELEGLEAELKELKERVAANKDAVAKHRRSIAGQQSALEDLWTKRADVLETASMEQVALPVLVDGSQQAEDDDAEEEEEEEGAAGMDVDGQAAAGPSSSQKIKKVRLDFSCLDATARLRDRKNREAWERERLGNIEEMKAGLARLAPNLKAVEQYEAIREKEREQLEELEAARRESKAATEAFQAVQQRRYDAFTSAFEHVAAHIDPIYKELTRSSVHPVGGQAYLSLDSSDEPFLHGIKFTAMPPTKRFRDMEQLSGGEKTVAALALLFAIHSFQPSPFFVLDEVDAALDATNVVRVANYMRHMTRDDTQGSFQGIVISLKDVFFEKADALVGVCRDTERGCSETYTFDLERFGPPAGAVA</sequence>
<dbReference type="RefSeq" id="XP_005846741.1">
    <property type="nucleotide sequence ID" value="XM_005846679.1"/>
</dbReference>
<dbReference type="GO" id="GO:0008278">
    <property type="term" value="C:cohesin complex"/>
    <property type="evidence" value="ECO:0007669"/>
    <property type="project" value="InterPro"/>
</dbReference>
<dbReference type="GO" id="GO:0051301">
    <property type="term" value="P:cell division"/>
    <property type="evidence" value="ECO:0007669"/>
    <property type="project" value="UniProtKB-KW"/>
</dbReference>
<dbReference type="GeneID" id="17353902"/>
<evidence type="ECO:0000256" key="12">
    <source>
        <dbReference type="SAM" id="MobiDB-lite"/>
    </source>
</evidence>
<feature type="coiled-coil region" evidence="11">
    <location>
        <begin position="1046"/>
        <end position="1083"/>
    </location>
</feature>
<dbReference type="GO" id="GO:0003677">
    <property type="term" value="F:DNA binding"/>
    <property type="evidence" value="ECO:0007669"/>
    <property type="project" value="TreeGrafter"/>
</dbReference>
<dbReference type="InterPro" id="IPR024704">
    <property type="entry name" value="SMC"/>
</dbReference>
<feature type="coiled-coil region" evidence="11">
    <location>
        <begin position="845"/>
        <end position="924"/>
    </location>
</feature>
<name>E1ZHP2_CHLVA</name>
<dbReference type="PANTHER" id="PTHR18937:SF12">
    <property type="entry name" value="STRUCTURAL MAINTENANCE OF CHROMOSOMES PROTEIN"/>
    <property type="match status" value="1"/>
</dbReference>
<dbReference type="InParanoid" id="E1ZHP2"/>
<dbReference type="GO" id="GO:0016887">
    <property type="term" value="F:ATP hydrolysis activity"/>
    <property type="evidence" value="ECO:0007669"/>
    <property type="project" value="InterPro"/>
</dbReference>
<evidence type="ECO:0000256" key="10">
    <source>
        <dbReference type="PIRNR" id="PIRNR005719"/>
    </source>
</evidence>
<evidence type="ECO:0000256" key="4">
    <source>
        <dbReference type="ARBA" id="ARBA00022454"/>
    </source>
</evidence>
<evidence type="ECO:0000256" key="3">
    <source>
        <dbReference type="ARBA" id="ARBA00005597"/>
    </source>
</evidence>
<dbReference type="CDD" id="cd03275">
    <property type="entry name" value="ABC_SMC1_euk"/>
    <property type="match status" value="1"/>
</dbReference>
<keyword evidence="5" id="KW-0132">Cell division</keyword>
<dbReference type="SMART" id="SM00968">
    <property type="entry name" value="SMC_hinge"/>
    <property type="match status" value="1"/>
</dbReference>
<evidence type="ECO:0000256" key="8">
    <source>
        <dbReference type="ARBA" id="ARBA00023242"/>
    </source>
</evidence>
<reference evidence="14 15" key="1">
    <citation type="journal article" date="2010" name="Plant Cell">
        <title>The Chlorella variabilis NC64A genome reveals adaptation to photosymbiosis, coevolution with viruses, and cryptic sex.</title>
        <authorList>
            <person name="Blanc G."/>
            <person name="Duncan G."/>
            <person name="Agarkova I."/>
            <person name="Borodovsky M."/>
            <person name="Gurnon J."/>
            <person name="Kuo A."/>
            <person name="Lindquist E."/>
            <person name="Lucas S."/>
            <person name="Pangilinan J."/>
            <person name="Polle J."/>
            <person name="Salamov A."/>
            <person name="Terry A."/>
            <person name="Yamada T."/>
            <person name="Dunigan D.D."/>
            <person name="Grigoriev I.V."/>
            <person name="Claverie J.M."/>
            <person name="Van Etten J.L."/>
        </authorList>
    </citation>
    <scope>NUCLEOTIDE SEQUENCE [LARGE SCALE GENOMIC DNA]</scope>
    <source>
        <strain evidence="14 15">NC64A</strain>
    </source>
</reference>
<feature type="coiled-coil region" evidence="11">
    <location>
        <begin position="175"/>
        <end position="344"/>
    </location>
</feature>
<evidence type="ECO:0000256" key="5">
    <source>
        <dbReference type="ARBA" id="ARBA00022618"/>
    </source>
</evidence>
<keyword evidence="8 10" id="KW-0539">Nucleus</keyword>
<evidence type="ECO:0000256" key="1">
    <source>
        <dbReference type="ARBA" id="ARBA00004123"/>
    </source>
</evidence>
<dbReference type="Gene3D" id="3.40.50.300">
    <property type="entry name" value="P-loop containing nucleotide triphosphate hydrolases"/>
    <property type="match status" value="2"/>
</dbReference>